<feature type="transmembrane region" description="Helical" evidence="2">
    <location>
        <begin position="34"/>
        <end position="57"/>
    </location>
</feature>
<keyword evidence="2" id="KW-0812">Transmembrane</keyword>
<evidence type="ECO:0000256" key="1">
    <source>
        <dbReference type="SAM" id="Coils"/>
    </source>
</evidence>
<feature type="domain" description="Multidrug resistance protein MdtA-like C-terminal permuted SH3" evidence="4">
    <location>
        <begin position="441"/>
        <end position="497"/>
    </location>
</feature>
<dbReference type="EMBL" id="CP042914">
    <property type="protein sequence ID" value="QEG38421.1"/>
    <property type="molecule type" value="Genomic_DNA"/>
</dbReference>
<accession>A0A5B9QWT9</accession>
<dbReference type="PANTHER" id="PTHR30469">
    <property type="entry name" value="MULTIDRUG RESISTANCE PROTEIN MDTA"/>
    <property type="match status" value="1"/>
</dbReference>
<dbReference type="Proteomes" id="UP000325286">
    <property type="component" value="Chromosome"/>
</dbReference>
<proteinExistence type="predicted"/>
<dbReference type="KEGG" id="rul:UC8_03780"/>
<gene>
    <name evidence="5" type="ORF">UC8_03780</name>
</gene>
<dbReference type="Pfam" id="PF25954">
    <property type="entry name" value="Beta-barrel_RND_2"/>
    <property type="match status" value="1"/>
</dbReference>
<dbReference type="InterPro" id="IPR058627">
    <property type="entry name" value="MdtA-like_C"/>
</dbReference>
<name>A0A5B9QWT9_9BACT</name>
<keyword evidence="2" id="KW-0472">Membrane</keyword>
<dbReference type="GO" id="GO:1990281">
    <property type="term" value="C:efflux pump complex"/>
    <property type="evidence" value="ECO:0007669"/>
    <property type="project" value="TreeGrafter"/>
</dbReference>
<evidence type="ECO:0000259" key="3">
    <source>
        <dbReference type="Pfam" id="PF25954"/>
    </source>
</evidence>
<dbReference type="PANTHER" id="PTHR30469:SF15">
    <property type="entry name" value="HLYD FAMILY OF SECRETION PROTEINS"/>
    <property type="match status" value="1"/>
</dbReference>
<dbReference type="SUPFAM" id="SSF111369">
    <property type="entry name" value="HlyD-like secretion proteins"/>
    <property type="match status" value="2"/>
</dbReference>
<evidence type="ECO:0000259" key="4">
    <source>
        <dbReference type="Pfam" id="PF25967"/>
    </source>
</evidence>
<protein>
    <submittedName>
        <fullName evidence="5">Multidrug resistance protein MdtN</fullName>
    </submittedName>
</protein>
<feature type="coiled-coil region" evidence="1">
    <location>
        <begin position="223"/>
        <end position="302"/>
    </location>
</feature>
<sequence>MPEPQIDLSQLAIERTPTAAVNPRSRRRRWLFRYALPSLILLGFCGLLVTAAGTQWLPRRWVTVVPVVLSRAAIVQPSGTPQFQAAGWIEPRPTPINVAALAPGVIEELLVVEGQQVHKGEPIAKLIAADAELAVRQAEATLAIRVGDVKRAQAELRAAKTRAEQPLHLEVQLAEANSLLAAAITEQTKLPFLIEAAEARHAFTLANVQGKRSAKSSISGRILDQAESEHAIADANLRELRSRGANLQREVDALTNKANSVQQQLKLLVEETRQLQEAAAKLESAEAVRDEAQLQVDLAKLMLERTVIRAPIRGRVLRLVATPGSRVMGLQSSGEHSSSTVVQMYDPARLQVRADVRLEDVPSVRQGQTVHIKTASSTDIIQGRVLQVTSSANIQKNTLEVKVELLDPPPTVSPEMLVTATFIAPPTPTDQDDPSEPRQHILVPQRLIQTTDSDSFVWIVDAEGRAKKATITLGEATAGELVEVVAGLQVTDKIIASNTEGLQPDERVLVSGEDQTIGVE</sequence>
<evidence type="ECO:0000313" key="6">
    <source>
        <dbReference type="Proteomes" id="UP000325286"/>
    </source>
</evidence>
<dbReference type="Gene3D" id="2.40.420.20">
    <property type="match status" value="1"/>
</dbReference>
<reference evidence="5 6" key="1">
    <citation type="submission" date="2019-08" db="EMBL/GenBank/DDBJ databases">
        <title>Deep-cultivation of Planctomycetes and their phenomic and genomic characterization uncovers novel biology.</title>
        <authorList>
            <person name="Wiegand S."/>
            <person name="Jogler M."/>
            <person name="Boedeker C."/>
            <person name="Pinto D."/>
            <person name="Vollmers J."/>
            <person name="Rivas-Marin E."/>
            <person name="Kohn T."/>
            <person name="Peeters S.H."/>
            <person name="Heuer A."/>
            <person name="Rast P."/>
            <person name="Oberbeckmann S."/>
            <person name="Bunk B."/>
            <person name="Jeske O."/>
            <person name="Meyerdierks A."/>
            <person name="Storesund J.E."/>
            <person name="Kallscheuer N."/>
            <person name="Luecker S."/>
            <person name="Lage O.M."/>
            <person name="Pohl T."/>
            <person name="Merkel B.J."/>
            <person name="Hornburger P."/>
            <person name="Mueller R.-W."/>
            <person name="Bruemmer F."/>
            <person name="Labrenz M."/>
            <person name="Spormann A.M."/>
            <person name="Op den Camp H."/>
            <person name="Overmann J."/>
            <person name="Amann R."/>
            <person name="Jetten M.S.M."/>
            <person name="Mascher T."/>
            <person name="Medema M.H."/>
            <person name="Devos D.P."/>
            <person name="Kaster A.-K."/>
            <person name="Ovreas L."/>
            <person name="Rohde M."/>
            <person name="Galperin M.Y."/>
            <person name="Jogler C."/>
        </authorList>
    </citation>
    <scope>NUCLEOTIDE SEQUENCE [LARGE SCALE GENOMIC DNA]</scope>
    <source>
        <strain evidence="5 6">UC8</strain>
    </source>
</reference>
<dbReference type="OrthoDB" id="234983at2"/>
<feature type="domain" description="CusB-like beta-barrel" evidence="3">
    <location>
        <begin position="353"/>
        <end position="423"/>
    </location>
</feature>
<organism evidence="5 6">
    <name type="scientific">Roseimaritima ulvae</name>
    <dbReference type="NCBI Taxonomy" id="980254"/>
    <lineage>
        <taxon>Bacteria</taxon>
        <taxon>Pseudomonadati</taxon>
        <taxon>Planctomycetota</taxon>
        <taxon>Planctomycetia</taxon>
        <taxon>Pirellulales</taxon>
        <taxon>Pirellulaceae</taxon>
        <taxon>Roseimaritima</taxon>
    </lineage>
</organism>
<keyword evidence="1" id="KW-0175">Coiled coil</keyword>
<dbReference type="Gene3D" id="2.40.50.100">
    <property type="match status" value="1"/>
</dbReference>
<keyword evidence="6" id="KW-1185">Reference proteome</keyword>
<keyword evidence="2" id="KW-1133">Transmembrane helix</keyword>
<dbReference type="Pfam" id="PF25967">
    <property type="entry name" value="RND-MFP_C"/>
    <property type="match status" value="1"/>
</dbReference>
<dbReference type="Gene3D" id="2.40.30.170">
    <property type="match status" value="1"/>
</dbReference>
<dbReference type="GO" id="GO:0015562">
    <property type="term" value="F:efflux transmembrane transporter activity"/>
    <property type="evidence" value="ECO:0007669"/>
    <property type="project" value="TreeGrafter"/>
</dbReference>
<dbReference type="AlphaFoldDB" id="A0A5B9QWT9"/>
<dbReference type="InterPro" id="IPR058792">
    <property type="entry name" value="Beta-barrel_RND_2"/>
</dbReference>
<evidence type="ECO:0000256" key="2">
    <source>
        <dbReference type="SAM" id="Phobius"/>
    </source>
</evidence>
<dbReference type="RefSeq" id="WP_068134588.1">
    <property type="nucleotide sequence ID" value="NZ_CP042914.1"/>
</dbReference>
<evidence type="ECO:0000313" key="5">
    <source>
        <dbReference type="EMBL" id="QEG38421.1"/>
    </source>
</evidence>